<dbReference type="HOGENOM" id="CLU_046427_4_2_1"/>
<protein>
    <recommendedName>
        <fullName evidence="7">RING-type domain-containing protein</fullName>
    </recommendedName>
</protein>
<dbReference type="Proteomes" id="UP000030746">
    <property type="component" value="Unassembled WGS sequence"/>
</dbReference>
<dbReference type="AlphaFoldDB" id="V3ZIG2"/>
<evidence type="ECO:0000313" key="9">
    <source>
        <dbReference type="Proteomes" id="UP000030746"/>
    </source>
</evidence>
<dbReference type="GO" id="GO:1990841">
    <property type="term" value="F:promoter-specific chromatin binding"/>
    <property type="evidence" value="ECO:0007669"/>
    <property type="project" value="TreeGrafter"/>
</dbReference>
<keyword evidence="5" id="KW-0539">Nucleus</keyword>
<evidence type="ECO:0000313" key="8">
    <source>
        <dbReference type="EMBL" id="ESO82105.1"/>
    </source>
</evidence>
<evidence type="ECO:0000259" key="7">
    <source>
        <dbReference type="PROSITE" id="PS50089"/>
    </source>
</evidence>
<dbReference type="InterPro" id="IPR013083">
    <property type="entry name" value="Znf_RING/FYVE/PHD"/>
</dbReference>
<dbReference type="GO" id="GO:0000122">
    <property type="term" value="P:negative regulation of transcription by RNA polymerase II"/>
    <property type="evidence" value="ECO:0007669"/>
    <property type="project" value="TreeGrafter"/>
</dbReference>
<evidence type="ECO:0000256" key="5">
    <source>
        <dbReference type="ARBA" id="ARBA00023242"/>
    </source>
</evidence>
<dbReference type="PANTHER" id="PTHR10825">
    <property type="entry name" value="RING FINGER DOMAIN-CONTAINING, POLYCOMB GROUP COMPONENT"/>
    <property type="match status" value="1"/>
</dbReference>
<dbReference type="KEGG" id="lgi:LOTGIDRAFT_135291"/>
<dbReference type="InterPro" id="IPR017907">
    <property type="entry name" value="Znf_RING_CS"/>
</dbReference>
<sequence length="229" mass="27157">MSVKAVTNGGRMRITEVNPHLICALCGGYLIDATTIVECLHSFCKTCIMRYLETSKYCPICEVLIHKTRPWQNIRLDETLQNIVYKVVPGLFQREMKRRREYYDNQPVPSKSSGKARTSNRIIFAADEDFSISLEFWPEYNIAFFYLQLHDRRYLLCPAAVNMSHLKRFIRNKFSLSDRYQIDIYHTNQPLSDHFTLIDVAYIYSWRRVRISTYVLFYFSIERGKTKFN</sequence>
<reference evidence="8 9" key="1">
    <citation type="journal article" date="2013" name="Nature">
        <title>Insights into bilaterian evolution from three spiralian genomes.</title>
        <authorList>
            <person name="Simakov O."/>
            <person name="Marletaz F."/>
            <person name="Cho S.J."/>
            <person name="Edsinger-Gonzales E."/>
            <person name="Havlak P."/>
            <person name="Hellsten U."/>
            <person name="Kuo D.H."/>
            <person name="Larsson T."/>
            <person name="Lv J."/>
            <person name="Arendt D."/>
            <person name="Savage R."/>
            <person name="Osoegawa K."/>
            <person name="de Jong P."/>
            <person name="Grimwood J."/>
            <person name="Chapman J.A."/>
            <person name="Shapiro H."/>
            <person name="Aerts A."/>
            <person name="Otillar R.P."/>
            <person name="Terry A.Y."/>
            <person name="Boore J.L."/>
            <person name="Grigoriev I.V."/>
            <person name="Lindberg D.R."/>
            <person name="Seaver E.C."/>
            <person name="Weisblat D.A."/>
            <person name="Putnam N.H."/>
            <person name="Rokhsar D.S."/>
        </authorList>
    </citation>
    <scope>NUCLEOTIDE SEQUENCE [LARGE SCALE GENOMIC DNA]</scope>
</reference>
<dbReference type="STRING" id="225164.V3ZIG2"/>
<dbReference type="SUPFAM" id="SSF57850">
    <property type="entry name" value="RING/U-box"/>
    <property type="match status" value="1"/>
</dbReference>
<evidence type="ECO:0000256" key="1">
    <source>
        <dbReference type="ARBA" id="ARBA00004123"/>
    </source>
</evidence>
<evidence type="ECO:0000256" key="6">
    <source>
        <dbReference type="PROSITE-ProRule" id="PRU00175"/>
    </source>
</evidence>
<comment type="subcellular location">
    <subcellularLocation>
        <location evidence="1">Nucleus</location>
    </subcellularLocation>
</comment>
<dbReference type="CTD" id="20233663"/>
<feature type="domain" description="RING-type" evidence="7">
    <location>
        <begin position="23"/>
        <end position="62"/>
    </location>
</feature>
<gene>
    <name evidence="8" type="ORF">LOTGIDRAFT_135291</name>
</gene>
<name>V3ZIG2_LOTGI</name>
<evidence type="ECO:0000256" key="3">
    <source>
        <dbReference type="ARBA" id="ARBA00022771"/>
    </source>
</evidence>
<dbReference type="Gene3D" id="3.10.20.90">
    <property type="entry name" value="Phosphatidylinositol 3-kinase Catalytic Subunit, Chain A, domain 1"/>
    <property type="match status" value="1"/>
</dbReference>
<dbReference type="Gene3D" id="3.30.40.10">
    <property type="entry name" value="Zinc/RING finger domain, C3HC4 (zinc finger)"/>
    <property type="match status" value="1"/>
</dbReference>
<dbReference type="GeneID" id="20233663"/>
<dbReference type="GO" id="GO:0035102">
    <property type="term" value="C:PRC1 complex"/>
    <property type="evidence" value="ECO:0007669"/>
    <property type="project" value="TreeGrafter"/>
</dbReference>
<dbReference type="CDD" id="cd17082">
    <property type="entry name" value="RAWUL_PCGF2_like"/>
    <property type="match status" value="1"/>
</dbReference>
<dbReference type="Pfam" id="PF16207">
    <property type="entry name" value="RAWUL"/>
    <property type="match status" value="1"/>
</dbReference>
<dbReference type="SMART" id="SM00184">
    <property type="entry name" value="RING"/>
    <property type="match status" value="1"/>
</dbReference>
<evidence type="ECO:0000256" key="2">
    <source>
        <dbReference type="ARBA" id="ARBA00022723"/>
    </source>
</evidence>
<keyword evidence="4" id="KW-0862">Zinc</keyword>
<dbReference type="FunFam" id="3.30.40.10:FF:000033">
    <property type="entry name" value="Polycomb group RING finger protein 3"/>
    <property type="match status" value="1"/>
</dbReference>
<organism evidence="8 9">
    <name type="scientific">Lottia gigantea</name>
    <name type="common">Giant owl limpet</name>
    <dbReference type="NCBI Taxonomy" id="225164"/>
    <lineage>
        <taxon>Eukaryota</taxon>
        <taxon>Metazoa</taxon>
        <taxon>Spiralia</taxon>
        <taxon>Lophotrochozoa</taxon>
        <taxon>Mollusca</taxon>
        <taxon>Gastropoda</taxon>
        <taxon>Patellogastropoda</taxon>
        <taxon>Lottioidea</taxon>
        <taxon>Lottiidae</taxon>
        <taxon>Lottia</taxon>
    </lineage>
</organism>
<dbReference type="GO" id="GO:0008270">
    <property type="term" value="F:zinc ion binding"/>
    <property type="evidence" value="ECO:0007669"/>
    <property type="project" value="UniProtKB-KW"/>
</dbReference>
<keyword evidence="2" id="KW-0479">Metal-binding</keyword>
<dbReference type="PROSITE" id="PS50089">
    <property type="entry name" value="ZF_RING_2"/>
    <property type="match status" value="1"/>
</dbReference>
<dbReference type="InterPro" id="IPR001841">
    <property type="entry name" value="Znf_RING"/>
</dbReference>
<dbReference type="PANTHER" id="PTHR10825:SF72">
    <property type="entry name" value="UBIQUITIN-LIKE DOMAIN-CONTAINING PROTEIN"/>
    <property type="match status" value="1"/>
</dbReference>
<dbReference type="RefSeq" id="XP_009067268.1">
    <property type="nucleotide sequence ID" value="XM_009069020.1"/>
</dbReference>
<evidence type="ECO:0000256" key="4">
    <source>
        <dbReference type="ARBA" id="ARBA00022833"/>
    </source>
</evidence>
<proteinExistence type="predicted"/>
<dbReference type="OrthoDB" id="1305878at2759"/>
<dbReference type="OMA" id="KCALWRV"/>
<dbReference type="EMBL" id="KB204047">
    <property type="protein sequence ID" value="ESO82105.1"/>
    <property type="molecule type" value="Genomic_DNA"/>
</dbReference>
<accession>V3ZIG2</accession>
<dbReference type="InterPro" id="IPR032443">
    <property type="entry name" value="RAWUL"/>
</dbReference>
<dbReference type="PROSITE" id="PS00518">
    <property type="entry name" value="ZF_RING_1"/>
    <property type="match status" value="1"/>
</dbReference>
<dbReference type="Pfam" id="PF13923">
    <property type="entry name" value="zf-C3HC4_2"/>
    <property type="match status" value="1"/>
</dbReference>
<keyword evidence="9" id="KW-1185">Reference proteome</keyword>
<keyword evidence="3 6" id="KW-0863">Zinc-finger</keyword>